<dbReference type="NCBIfam" id="TIGR02385">
    <property type="entry name" value="RelE_StbE"/>
    <property type="match status" value="1"/>
</dbReference>
<comment type="caution">
    <text evidence="7">The sequence shown here is derived from an EMBL/GenBank/DDBJ whole genome shotgun (WGS) entry which is preliminary data.</text>
</comment>
<dbReference type="InterPro" id="IPR009614">
    <property type="entry name" value="YoeB_toxin"/>
</dbReference>
<sequence>MMYTLEFTLQAIEDLKFLKKSEPTAFKKAQKLITELQQHPKIGTGKPELKKYNLAGCYSRRISQKHRLVYQVNDDKLIVLILTSAGHYDDK</sequence>
<keyword evidence="8" id="KW-1185">Reference proteome</keyword>
<evidence type="ECO:0000256" key="3">
    <source>
        <dbReference type="ARBA" id="ARBA00022722"/>
    </source>
</evidence>
<dbReference type="GO" id="GO:0016787">
    <property type="term" value="F:hydrolase activity"/>
    <property type="evidence" value="ECO:0007669"/>
    <property type="project" value="UniProtKB-KW"/>
</dbReference>
<dbReference type="Gene3D" id="3.30.2310.20">
    <property type="entry name" value="RelE-like"/>
    <property type="match status" value="1"/>
</dbReference>
<dbReference type="EMBL" id="QGNY01000002">
    <property type="protein sequence ID" value="PWS32944.1"/>
    <property type="molecule type" value="Genomic_DNA"/>
</dbReference>
<accession>A0A317F1B4</accession>
<reference evidence="8" key="1">
    <citation type="submission" date="2018-05" db="EMBL/GenBank/DDBJ databases">
        <title>Pedobacter paludis sp. nov., isolated from wetland soil.</title>
        <authorList>
            <person name="Zhang Y."/>
        </authorList>
    </citation>
    <scope>NUCLEOTIDE SEQUENCE [LARGE SCALE GENOMIC DNA]</scope>
    <source>
        <strain evidence="8">R-8</strain>
    </source>
</reference>
<dbReference type="GO" id="GO:0004519">
    <property type="term" value="F:endonuclease activity"/>
    <property type="evidence" value="ECO:0007669"/>
    <property type="project" value="UniProtKB-KW"/>
</dbReference>
<dbReference type="GO" id="GO:0006401">
    <property type="term" value="P:RNA catabolic process"/>
    <property type="evidence" value="ECO:0007669"/>
    <property type="project" value="InterPro"/>
</dbReference>
<name>A0A317F1B4_9SPHI</name>
<protein>
    <recommendedName>
        <fullName evidence="6">Putative mRNA interferase YoeB</fullName>
    </recommendedName>
</protein>
<dbReference type="SUPFAM" id="SSF143011">
    <property type="entry name" value="RelE-like"/>
    <property type="match status" value="1"/>
</dbReference>
<dbReference type="Pfam" id="PF06769">
    <property type="entry name" value="YoeB_toxin"/>
    <property type="match status" value="1"/>
</dbReference>
<keyword evidence="3" id="KW-0540">Nuclease</keyword>
<proteinExistence type="inferred from homology"/>
<dbReference type="Proteomes" id="UP000245391">
    <property type="component" value="Unassembled WGS sequence"/>
</dbReference>
<evidence type="ECO:0000256" key="6">
    <source>
        <dbReference type="ARBA" id="ARBA00030388"/>
    </source>
</evidence>
<evidence type="ECO:0000313" key="8">
    <source>
        <dbReference type="Proteomes" id="UP000245391"/>
    </source>
</evidence>
<keyword evidence="2" id="KW-1277">Toxin-antitoxin system</keyword>
<dbReference type="InterPro" id="IPR007712">
    <property type="entry name" value="RelE/ParE_toxin"/>
</dbReference>
<evidence type="ECO:0000256" key="2">
    <source>
        <dbReference type="ARBA" id="ARBA00022649"/>
    </source>
</evidence>
<dbReference type="GO" id="GO:0045892">
    <property type="term" value="P:negative regulation of DNA-templated transcription"/>
    <property type="evidence" value="ECO:0007669"/>
    <property type="project" value="TreeGrafter"/>
</dbReference>
<evidence type="ECO:0000256" key="1">
    <source>
        <dbReference type="ARBA" id="ARBA00008172"/>
    </source>
</evidence>
<gene>
    <name evidence="7" type="ORF">DF947_07715</name>
</gene>
<evidence type="ECO:0000313" key="7">
    <source>
        <dbReference type="EMBL" id="PWS32944.1"/>
    </source>
</evidence>
<dbReference type="OrthoDB" id="9801102at2"/>
<keyword evidence="5" id="KW-0378">Hydrolase</keyword>
<dbReference type="AlphaFoldDB" id="A0A317F1B4"/>
<dbReference type="PANTHER" id="PTHR38039">
    <property type="entry name" value="TOXIN YOEB"/>
    <property type="match status" value="1"/>
</dbReference>
<evidence type="ECO:0000256" key="5">
    <source>
        <dbReference type="ARBA" id="ARBA00022801"/>
    </source>
</evidence>
<evidence type="ECO:0000256" key="4">
    <source>
        <dbReference type="ARBA" id="ARBA00022759"/>
    </source>
</evidence>
<comment type="similarity">
    <text evidence="1">Belongs to the YoeB family.</text>
</comment>
<dbReference type="InterPro" id="IPR035093">
    <property type="entry name" value="RelE/ParE_toxin_dom_sf"/>
</dbReference>
<organism evidence="7 8">
    <name type="scientific">Pedobacter paludis</name>
    <dbReference type="NCBI Taxonomy" id="2203212"/>
    <lineage>
        <taxon>Bacteria</taxon>
        <taxon>Pseudomonadati</taxon>
        <taxon>Bacteroidota</taxon>
        <taxon>Sphingobacteriia</taxon>
        <taxon>Sphingobacteriales</taxon>
        <taxon>Sphingobacteriaceae</taxon>
        <taxon>Pedobacter</taxon>
    </lineage>
</organism>
<dbReference type="NCBIfam" id="TIGR02116">
    <property type="entry name" value="toxin_Txe_YoeB"/>
    <property type="match status" value="1"/>
</dbReference>
<keyword evidence="4" id="KW-0255">Endonuclease</keyword>
<dbReference type="PANTHER" id="PTHR38039:SF1">
    <property type="entry name" value="TOXIN YOEB"/>
    <property type="match status" value="1"/>
</dbReference>